<keyword evidence="3" id="KW-0812">Transmembrane</keyword>
<dbReference type="AlphaFoldDB" id="A0AAD8FGD0"/>
<feature type="compositionally biased region" description="Polar residues" evidence="7">
    <location>
        <begin position="419"/>
        <end position="439"/>
    </location>
</feature>
<dbReference type="GO" id="GO:0048278">
    <property type="term" value="P:vesicle docking"/>
    <property type="evidence" value="ECO:0007669"/>
    <property type="project" value="TreeGrafter"/>
</dbReference>
<proteinExistence type="inferred from homology"/>
<dbReference type="Proteomes" id="UP001233172">
    <property type="component" value="Unassembled WGS sequence"/>
</dbReference>
<accession>A0AAD8FGD0</accession>
<sequence>MPMKDRLNELHQNMKLLETEAKPVMWTKRKKMERGQTMHAYLQDANQIESELTKIKADVAELNKLQQDMVNCPFQDRARVTRYESLGERVRLDFTKIGTSLKQLEQQYQLPHLSDDGVFKRVRTQQMNRLTAELNIISNDFFRIQAEYLDKMKSRLRRQLIAKGETIDESKLDSITDQNSYSVFTENYISDVHNAEKTLRDLEDRQKDILALEKSISDVNQLFQEMNLLATTQGETLDTIELAIEETDQCLQRGAEHLGEAVQRVAPLCVVRVIWARVCLRRKESVAPSSMGPLTYIVFIEQTINTDNQHRQSTQTINTDNQHRQSTQTINTDINTDNRHRQPTQTINTDINTDNQHNQHRQPTQTINTDNQHRQPTQTINTDNQHRQSTQTTNTDNQHRQSTQTINTDNQHRHQHRQSTQTINTDNQHRQPTQTTNTDNQHRQLTKTSTQTINKDINTDNQQRHQHRLLTKTIIIDY</sequence>
<keyword evidence="5" id="KW-0472">Membrane</keyword>
<dbReference type="GO" id="GO:0005886">
    <property type="term" value="C:plasma membrane"/>
    <property type="evidence" value="ECO:0007669"/>
    <property type="project" value="TreeGrafter"/>
</dbReference>
<dbReference type="Pfam" id="PF00804">
    <property type="entry name" value="Syntaxin"/>
    <property type="match status" value="1"/>
</dbReference>
<dbReference type="SMART" id="SM00503">
    <property type="entry name" value="SynN"/>
    <property type="match status" value="1"/>
</dbReference>
<protein>
    <submittedName>
        <fullName evidence="9">Syntaxin-11</fullName>
    </submittedName>
</protein>
<keyword evidence="10" id="KW-1185">Reference proteome</keyword>
<dbReference type="EMBL" id="JASAOG010000023">
    <property type="protein sequence ID" value="KAK0062898.1"/>
    <property type="molecule type" value="Genomic_DNA"/>
</dbReference>
<feature type="compositionally biased region" description="Polar residues" evidence="7">
    <location>
        <begin position="361"/>
        <end position="409"/>
    </location>
</feature>
<evidence type="ECO:0000256" key="7">
    <source>
        <dbReference type="SAM" id="MobiDB-lite"/>
    </source>
</evidence>
<dbReference type="GO" id="GO:0000149">
    <property type="term" value="F:SNARE binding"/>
    <property type="evidence" value="ECO:0007669"/>
    <property type="project" value="TreeGrafter"/>
</dbReference>
<gene>
    <name evidence="9" type="ORF">Bpfe_007618</name>
</gene>
<reference evidence="9" key="2">
    <citation type="submission" date="2023-04" db="EMBL/GenBank/DDBJ databases">
        <authorList>
            <person name="Bu L."/>
            <person name="Lu L."/>
            <person name="Laidemitt M.R."/>
            <person name="Zhang S.M."/>
            <person name="Mutuku M."/>
            <person name="Mkoji G."/>
            <person name="Steinauer M."/>
            <person name="Loker E.S."/>
        </authorList>
    </citation>
    <scope>NUCLEOTIDE SEQUENCE</scope>
    <source>
        <strain evidence="9">KasaAsao</strain>
        <tissue evidence="9">Whole Snail</tissue>
    </source>
</reference>
<dbReference type="PANTHER" id="PTHR19957">
    <property type="entry name" value="SYNTAXIN"/>
    <property type="match status" value="1"/>
</dbReference>
<feature type="domain" description="T-SNARE coiled-coil homology" evidence="8">
    <location>
        <begin position="199"/>
        <end position="261"/>
    </location>
</feature>
<dbReference type="GO" id="GO:0006886">
    <property type="term" value="P:intracellular protein transport"/>
    <property type="evidence" value="ECO:0007669"/>
    <property type="project" value="TreeGrafter"/>
</dbReference>
<feature type="coiled-coil region" evidence="6">
    <location>
        <begin position="185"/>
        <end position="212"/>
    </location>
</feature>
<dbReference type="PANTHER" id="PTHR19957:SF307">
    <property type="entry name" value="PROTEIN SSO1-RELATED"/>
    <property type="match status" value="1"/>
</dbReference>
<dbReference type="GO" id="GO:0006906">
    <property type="term" value="P:vesicle fusion"/>
    <property type="evidence" value="ECO:0007669"/>
    <property type="project" value="TreeGrafter"/>
</dbReference>
<dbReference type="InterPro" id="IPR006011">
    <property type="entry name" value="Syntaxin_N"/>
</dbReference>
<feature type="region of interest" description="Disordered" evidence="7">
    <location>
        <begin position="309"/>
        <end position="445"/>
    </location>
</feature>
<dbReference type="GO" id="GO:0031201">
    <property type="term" value="C:SNARE complex"/>
    <property type="evidence" value="ECO:0007669"/>
    <property type="project" value="TreeGrafter"/>
</dbReference>
<feature type="compositionally biased region" description="Polar residues" evidence="7">
    <location>
        <begin position="309"/>
        <end position="328"/>
    </location>
</feature>
<name>A0AAD8FGD0_BIOPF</name>
<dbReference type="GO" id="GO:0012505">
    <property type="term" value="C:endomembrane system"/>
    <property type="evidence" value="ECO:0007669"/>
    <property type="project" value="TreeGrafter"/>
</dbReference>
<dbReference type="Gene3D" id="1.20.58.70">
    <property type="match status" value="1"/>
</dbReference>
<dbReference type="CDD" id="cd15848">
    <property type="entry name" value="SNARE_syntaxin1-like"/>
    <property type="match status" value="1"/>
</dbReference>
<dbReference type="PROSITE" id="PS50192">
    <property type="entry name" value="T_SNARE"/>
    <property type="match status" value="1"/>
</dbReference>
<evidence type="ECO:0000256" key="2">
    <source>
        <dbReference type="ARBA" id="ARBA00009063"/>
    </source>
</evidence>
<comment type="caution">
    <text evidence="9">The sequence shown here is derived from an EMBL/GenBank/DDBJ whole genome shotgun (WGS) entry which is preliminary data.</text>
</comment>
<keyword evidence="6" id="KW-0175">Coiled coil</keyword>
<feature type="compositionally biased region" description="Low complexity" evidence="7">
    <location>
        <begin position="343"/>
        <end position="356"/>
    </location>
</feature>
<evidence type="ECO:0000313" key="10">
    <source>
        <dbReference type="Proteomes" id="UP001233172"/>
    </source>
</evidence>
<dbReference type="GO" id="GO:0005484">
    <property type="term" value="F:SNAP receptor activity"/>
    <property type="evidence" value="ECO:0007669"/>
    <property type="project" value="TreeGrafter"/>
</dbReference>
<evidence type="ECO:0000259" key="8">
    <source>
        <dbReference type="PROSITE" id="PS50192"/>
    </source>
</evidence>
<dbReference type="InterPro" id="IPR045242">
    <property type="entry name" value="Syntaxin"/>
</dbReference>
<evidence type="ECO:0000256" key="1">
    <source>
        <dbReference type="ARBA" id="ARBA00004211"/>
    </source>
</evidence>
<reference evidence="9" key="1">
    <citation type="journal article" date="2023" name="PLoS Negl. Trop. Dis.">
        <title>A genome sequence for Biomphalaria pfeifferi, the major vector snail for the human-infecting parasite Schistosoma mansoni.</title>
        <authorList>
            <person name="Bu L."/>
            <person name="Lu L."/>
            <person name="Laidemitt M.R."/>
            <person name="Zhang S.M."/>
            <person name="Mutuku M."/>
            <person name="Mkoji G."/>
            <person name="Steinauer M."/>
            <person name="Loker E.S."/>
        </authorList>
    </citation>
    <scope>NUCLEOTIDE SEQUENCE</scope>
    <source>
        <strain evidence="9">KasaAsao</strain>
    </source>
</reference>
<evidence type="ECO:0000313" key="9">
    <source>
        <dbReference type="EMBL" id="KAK0062898.1"/>
    </source>
</evidence>
<organism evidence="9 10">
    <name type="scientific">Biomphalaria pfeifferi</name>
    <name type="common">Bloodfluke planorb</name>
    <name type="synonym">Freshwater snail</name>
    <dbReference type="NCBI Taxonomy" id="112525"/>
    <lineage>
        <taxon>Eukaryota</taxon>
        <taxon>Metazoa</taxon>
        <taxon>Spiralia</taxon>
        <taxon>Lophotrochozoa</taxon>
        <taxon>Mollusca</taxon>
        <taxon>Gastropoda</taxon>
        <taxon>Heterobranchia</taxon>
        <taxon>Euthyneura</taxon>
        <taxon>Panpulmonata</taxon>
        <taxon>Hygrophila</taxon>
        <taxon>Lymnaeoidea</taxon>
        <taxon>Planorbidae</taxon>
        <taxon>Biomphalaria</taxon>
    </lineage>
</organism>
<keyword evidence="4" id="KW-1133">Transmembrane helix</keyword>
<dbReference type="SMART" id="SM00397">
    <property type="entry name" value="t_SNARE"/>
    <property type="match status" value="1"/>
</dbReference>
<evidence type="ECO:0000256" key="4">
    <source>
        <dbReference type="ARBA" id="ARBA00022989"/>
    </source>
</evidence>
<evidence type="ECO:0000256" key="6">
    <source>
        <dbReference type="SAM" id="Coils"/>
    </source>
</evidence>
<evidence type="ECO:0000256" key="5">
    <source>
        <dbReference type="ARBA" id="ARBA00023136"/>
    </source>
</evidence>
<dbReference type="InterPro" id="IPR000727">
    <property type="entry name" value="T_SNARE_dom"/>
</dbReference>
<dbReference type="SUPFAM" id="SSF47661">
    <property type="entry name" value="t-snare proteins"/>
    <property type="match status" value="1"/>
</dbReference>
<comment type="subcellular location">
    <subcellularLocation>
        <location evidence="1">Membrane</location>
        <topology evidence="1">Single-pass type IV membrane protein</topology>
    </subcellularLocation>
</comment>
<evidence type="ECO:0000256" key="3">
    <source>
        <dbReference type="ARBA" id="ARBA00022692"/>
    </source>
</evidence>
<comment type="similarity">
    <text evidence="2">Belongs to the syntaxin family.</text>
</comment>
<dbReference type="InterPro" id="IPR010989">
    <property type="entry name" value="SNARE"/>
</dbReference>
<dbReference type="GO" id="GO:0006887">
    <property type="term" value="P:exocytosis"/>
    <property type="evidence" value="ECO:0007669"/>
    <property type="project" value="TreeGrafter"/>
</dbReference>